<dbReference type="Gene3D" id="1.10.1200.10">
    <property type="entry name" value="ACP-like"/>
    <property type="match status" value="1"/>
</dbReference>
<evidence type="ECO:0000313" key="3">
    <source>
        <dbReference type="Proteomes" id="UP000198379"/>
    </source>
</evidence>
<evidence type="ECO:0000259" key="1">
    <source>
        <dbReference type="PROSITE" id="PS50075"/>
    </source>
</evidence>
<feature type="domain" description="Carrier" evidence="1">
    <location>
        <begin position="4"/>
        <end position="81"/>
    </location>
</feature>
<accession>A0A239C8W2</accession>
<name>A0A239C8W2_9FLAO</name>
<dbReference type="InterPro" id="IPR009081">
    <property type="entry name" value="PP-bd_ACP"/>
</dbReference>
<dbReference type="AlphaFoldDB" id="A0A239C8W2"/>
<dbReference type="EMBL" id="FZNY01000007">
    <property type="protein sequence ID" value="SNS16540.1"/>
    <property type="molecule type" value="Genomic_DNA"/>
</dbReference>
<dbReference type="InterPro" id="IPR036736">
    <property type="entry name" value="ACP-like_sf"/>
</dbReference>
<protein>
    <submittedName>
        <fullName evidence="2">D-alanine--poly(Phosphoribitol) ligase subunit 2</fullName>
    </submittedName>
</protein>
<proteinExistence type="predicted"/>
<dbReference type="RefSeq" id="WP_089373185.1">
    <property type="nucleotide sequence ID" value="NZ_BMEP01000004.1"/>
</dbReference>
<gene>
    <name evidence="2" type="ORF">SAMN06265376_107188</name>
</gene>
<dbReference type="Proteomes" id="UP000198379">
    <property type="component" value="Unassembled WGS sequence"/>
</dbReference>
<sequence length="82" mass="9277">MKTEIESKLKEYIVSNFFSGDPNSLTTDTELLTSGIIDSISALEIVDFIEENFNVEFEAHEVDKENLNSISTLSDFIIQKQT</sequence>
<dbReference type="SUPFAM" id="SSF47336">
    <property type="entry name" value="ACP-like"/>
    <property type="match status" value="1"/>
</dbReference>
<organism evidence="2 3">
    <name type="scientific">Dokdonia pacifica</name>
    <dbReference type="NCBI Taxonomy" id="1627892"/>
    <lineage>
        <taxon>Bacteria</taxon>
        <taxon>Pseudomonadati</taxon>
        <taxon>Bacteroidota</taxon>
        <taxon>Flavobacteriia</taxon>
        <taxon>Flavobacteriales</taxon>
        <taxon>Flavobacteriaceae</taxon>
        <taxon>Dokdonia</taxon>
    </lineage>
</organism>
<reference evidence="2 3" key="1">
    <citation type="submission" date="2017-06" db="EMBL/GenBank/DDBJ databases">
        <authorList>
            <person name="Kim H.J."/>
            <person name="Triplett B.A."/>
        </authorList>
    </citation>
    <scope>NUCLEOTIDE SEQUENCE [LARGE SCALE GENOMIC DNA]</scope>
    <source>
        <strain evidence="2 3">DSM 25597</strain>
    </source>
</reference>
<dbReference type="GO" id="GO:0016874">
    <property type="term" value="F:ligase activity"/>
    <property type="evidence" value="ECO:0007669"/>
    <property type="project" value="UniProtKB-KW"/>
</dbReference>
<keyword evidence="3" id="KW-1185">Reference proteome</keyword>
<evidence type="ECO:0000313" key="2">
    <source>
        <dbReference type="EMBL" id="SNS16540.1"/>
    </source>
</evidence>
<dbReference type="OrthoDB" id="1495650at2"/>
<dbReference type="Pfam" id="PF00550">
    <property type="entry name" value="PP-binding"/>
    <property type="match status" value="1"/>
</dbReference>
<keyword evidence="2" id="KW-0436">Ligase</keyword>
<dbReference type="PROSITE" id="PS50075">
    <property type="entry name" value="CARRIER"/>
    <property type="match status" value="1"/>
</dbReference>